<organism evidence="1 2">
    <name type="scientific">Desulfuromonas soudanensis</name>
    <dbReference type="NCBI Taxonomy" id="1603606"/>
    <lineage>
        <taxon>Bacteria</taxon>
        <taxon>Pseudomonadati</taxon>
        <taxon>Thermodesulfobacteriota</taxon>
        <taxon>Desulfuromonadia</taxon>
        <taxon>Desulfuromonadales</taxon>
        <taxon>Desulfuromonadaceae</taxon>
        <taxon>Desulfuromonas</taxon>
    </lineage>
</organism>
<name>A0A0M4D1W9_9BACT</name>
<dbReference type="KEGG" id="des:DSOUD_2391"/>
<dbReference type="OrthoDB" id="5406020at2"/>
<sequence length="73" mass="7794">MKQKPGKAVVCPNCFGTGIREVLGTATSRNIVHDDSAPPSLHNGKAATDKRKELVKLFCIHCGHELTPKGGRA</sequence>
<dbReference type="RefSeq" id="WP_053551182.1">
    <property type="nucleotide sequence ID" value="NZ_CP010802.1"/>
</dbReference>
<evidence type="ECO:0000313" key="1">
    <source>
        <dbReference type="EMBL" id="ALC17152.1"/>
    </source>
</evidence>
<dbReference type="AlphaFoldDB" id="A0A0M4D1W9"/>
<protein>
    <submittedName>
        <fullName evidence="1">Uncharacterized protein</fullName>
    </submittedName>
</protein>
<keyword evidence="2" id="KW-1185">Reference proteome</keyword>
<dbReference type="EMBL" id="CP010802">
    <property type="protein sequence ID" value="ALC17152.1"/>
    <property type="molecule type" value="Genomic_DNA"/>
</dbReference>
<reference evidence="1 2" key="1">
    <citation type="submission" date="2015-07" db="EMBL/GenBank/DDBJ databases">
        <title>Isolation and Genomic Characterization of a Novel Halophilic Metal-Reducing Deltaproteobacterium from the Deep Subsurface.</title>
        <authorList>
            <person name="Badalamenti J.P."/>
            <person name="Summers Z.M."/>
            <person name="Gralnick J.A."/>
            <person name="Bond D.R."/>
        </authorList>
    </citation>
    <scope>NUCLEOTIDE SEQUENCE [LARGE SCALE GENOMIC DNA]</scope>
    <source>
        <strain evidence="1 2">WTL</strain>
    </source>
</reference>
<evidence type="ECO:0000313" key="2">
    <source>
        <dbReference type="Proteomes" id="UP000057158"/>
    </source>
</evidence>
<dbReference type="STRING" id="1603606.DSOUD_2391"/>
<dbReference type="PATRIC" id="fig|1603606.3.peg.2593"/>
<accession>A0A0M4D1W9</accession>
<proteinExistence type="predicted"/>
<dbReference type="Proteomes" id="UP000057158">
    <property type="component" value="Chromosome"/>
</dbReference>
<gene>
    <name evidence="1" type="ORF">DSOUD_2391</name>
</gene>